<keyword evidence="3" id="KW-0408">Iron</keyword>
<keyword evidence="4" id="KW-0411">Iron-sulfur</keyword>
<dbReference type="GO" id="GO:0003824">
    <property type="term" value="F:catalytic activity"/>
    <property type="evidence" value="ECO:0007669"/>
    <property type="project" value="InterPro"/>
</dbReference>
<dbReference type="RefSeq" id="WP_135550153.1">
    <property type="nucleotide sequence ID" value="NZ_SPQQ01000008.1"/>
</dbReference>
<dbReference type="GO" id="GO:0046872">
    <property type="term" value="F:metal ion binding"/>
    <property type="evidence" value="ECO:0007669"/>
    <property type="project" value="UniProtKB-KW"/>
</dbReference>
<evidence type="ECO:0000256" key="3">
    <source>
        <dbReference type="ARBA" id="ARBA00023004"/>
    </source>
</evidence>
<dbReference type="AlphaFoldDB" id="A0A4Z0R0Q8"/>
<dbReference type="InterPro" id="IPR007197">
    <property type="entry name" value="rSAM"/>
</dbReference>
<evidence type="ECO:0000256" key="4">
    <source>
        <dbReference type="ARBA" id="ARBA00023014"/>
    </source>
</evidence>
<sequence>MIKIRNVTGWQKTKFNLKLKINIFFHHIPVLCKREISFTGFILLLKRLLLFVSKMQHNKFVNIDGKTRLGLYVPGYPSQAFYTACHKFSQFSEKMPCTTVLLSITSACPYHCNYCYQKLDKGKDVELETLIKTVRKLQEMGIAFFNIEGGEPFIVYERLKRVCTVIDARSEIWINSTGAGMSPEKLSELKELNVTAIMFSLHSPDAVTFNQFMGEDSAWDTMEKGVEMCHKAGLAVAFNTCLMREDFYSGNFERIMEAAKGFGACLIQIIKPKPAGGWLEKGNIEFTTENLNYIKNRVNQYNLEEAFSEYPAISAQIIEEDKAVFGCTAGGTDRFYINAKGDLQPCEFLNISFGNIMVDEFEDIYQKMRNCFAWGGERYLCESCSKDIYKVFLENELKSLPLTPTLSEKIYSSWDRGKKTDLYERLEKMIRSGQANIFGRRK</sequence>
<feature type="domain" description="Radical SAM core" evidence="5">
    <location>
        <begin position="94"/>
        <end position="304"/>
    </location>
</feature>
<dbReference type="Proteomes" id="UP000298460">
    <property type="component" value="Unassembled WGS sequence"/>
</dbReference>
<dbReference type="Pfam" id="PF04055">
    <property type="entry name" value="Radical_SAM"/>
    <property type="match status" value="1"/>
</dbReference>
<dbReference type="Gene3D" id="3.20.20.70">
    <property type="entry name" value="Aldolase class I"/>
    <property type="match status" value="1"/>
</dbReference>
<gene>
    <name evidence="6" type="ORF">E4K67_20575</name>
</gene>
<dbReference type="SUPFAM" id="SSF102114">
    <property type="entry name" value="Radical SAM enzymes"/>
    <property type="match status" value="1"/>
</dbReference>
<keyword evidence="1" id="KW-0949">S-adenosyl-L-methionine</keyword>
<evidence type="ECO:0000256" key="2">
    <source>
        <dbReference type="ARBA" id="ARBA00022723"/>
    </source>
</evidence>
<evidence type="ECO:0000313" key="6">
    <source>
        <dbReference type="EMBL" id="TGE36328.1"/>
    </source>
</evidence>
<keyword evidence="7" id="KW-1185">Reference proteome</keyword>
<dbReference type="InterPro" id="IPR058240">
    <property type="entry name" value="rSAM_sf"/>
</dbReference>
<dbReference type="GO" id="GO:0051536">
    <property type="term" value="F:iron-sulfur cluster binding"/>
    <property type="evidence" value="ECO:0007669"/>
    <property type="project" value="UniProtKB-KW"/>
</dbReference>
<dbReference type="InterPro" id="IPR013785">
    <property type="entry name" value="Aldolase_TIM"/>
</dbReference>
<dbReference type="CDD" id="cd01335">
    <property type="entry name" value="Radical_SAM"/>
    <property type="match status" value="1"/>
</dbReference>
<accession>A0A4Z0R0Q8</accession>
<dbReference type="OrthoDB" id="7021155at2"/>
<dbReference type="PANTHER" id="PTHR11228">
    <property type="entry name" value="RADICAL SAM DOMAIN PROTEIN"/>
    <property type="match status" value="1"/>
</dbReference>
<dbReference type="InterPro" id="IPR050377">
    <property type="entry name" value="Radical_SAM_PqqE_MftC-like"/>
</dbReference>
<proteinExistence type="predicted"/>
<keyword evidence="2" id="KW-0479">Metal-binding</keyword>
<dbReference type="InterPro" id="IPR023885">
    <property type="entry name" value="4Fe4S-binding_SPASM_dom"/>
</dbReference>
<dbReference type="SFLD" id="SFLDG01067">
    <property type="entry name" value="SPASM/twitch_domain_containing"/>
    <property type="match status" value="1"/>
</dbReference>
<dbReference type="GO" id="GO:0006783">
    <property type="term" value="P:heme biosynthetic process"/>
    <property type="evidence" value="ECO:0007669"/>
    <property type="project" value="TreeGrafter"/>
</dbReference>
<dbReference type="PROSITE" id="PS51918">
    <property type="entry name" value="RADICAL_SAM"/>
    <property type="match status" value="1"/>
</dbReference>
<protein>
    <submittedName>
        <fullName evidence="6">Radical SAM protein</fullName>
    </submittedName>
</protein>
<evidence type="ECO:0000259" key="5">
    <source>
        <dbReference type="PROSITE" id="PS51918"/>
    </source>
</evidence>
<evidence type="ECO:0000256" key="1">
    <source>
        <dbReference type="ARBA" id="ARBA00022691"/>
    </source>
</evidence>
<dbReference type="EMBL" id="SPQQ01000008">
    <property type="protein sequence ID" value="TGE36328.1"/>
    <property type="molecule type" value="Genomic_DNA"/>
</dbReference>
<name>A0A4Z0R0Q8_9FIRM</name>
<dbReference type="Pfam" id="PF13186">
    <property type="entry name" value="SPASM"/>
    <property type="match status" value="1"/>
</dbReference>
<reference evidence="6 7" key="1">
    <citation type="submission" date="2019-03" db="EMBL/GenBank/DDBJ databases">
        <title>Draft Genome Sequence of Desulfosporosinus fructosivorans Strain 63.6F, Isolated from Marine Sediment in the Baltic Sea.</title>
        <authorList>
            <person name="Hausmann B."/>
            <person name="Vandieken V."/>
            <person name="Pjevac P."/>
            <person name="Schreck K."/>
            <person name="Herbold C.W."/>
            <person name="Loy A."/>
        </authorList>
    </citation>
    <scope>NUCLEOTIDE SEQUENCE [LARGE SCALE GENOMIC DNA]</scope>
    <source>
        <strain evidence="6 7">63.6F</strain>
    </source>
</reference>
<dbReference type="PANTHER" id="PTHR11228:SF7">
    <property type="entry name" value="PQQA PEPTIDE CYCLASE"/>
    <property type="match status" value="1"/>
</dbReference>
<organism evidence="6 7">
    <name type="scientific">Desulfosporosinus fructosivorans</name>
    <dbReference type="NCBI Taxonomy" id="2018669"/>
    <lineage>
        <taxon>Bacteria</taxon>
        <taxon>Bacillati</taxon>
        <taxon>Bacillota</taxon>
        <taxon>Clostridia</taxon>
        <taxon>Eubacteriales</taxon>
        <taxon>Desulfitobacteriaceae</taxon>
        <taxon>Desulfosporosinus</taxon>
    </lineage>
</organism>
<comment type="caution">
    <text evidence="6">The sequence shown here is derived from an EMBL/GenBank/DDBJ whole genome shotgun (WGS) entry which is preliminary data.</text>
</comment>
<dbReference type="SFLD" id="SFLDS00029">
    <property type="entry name" value="Radical_SAM"/>
    <property type="match status" value="1"/>
</dbReference>
<evidence type="ECO:0000313" key="7">
    <source>
        <dbReference type="Proteomes" id="UP000298460"/>
    </source>
</evidence>